<gene>
    <name evidence="3" type="ORF">ACFSKV_07155</name>
</gene>
<evidence type="ECO:0000313" key="4">
    <source>
        <dbReference type="Proteomes" id="UP001597414"/>
    </source>
</evidence>
<dbReference type="RefSeq" id="WP_380801258.1">
    <property type="nucleotide sequence ID" value="NZ_JBHUIV010000010.1"/>
</dbReference>
<feature type="chain" id="PRO_5047187596" evidence="2">
    <location>
        <begin position="21"/>
        <end position="247"/>
    </location>
</feature>
<keyword evidence="4" id="KW-1185">Reference proteome</keyword>
<organism evidence="3 4">
    <name type="scientific">Shivajiella indica</name>
    <dbReference type="NCBI Taxonomy" id="872115"/>
    <lineage>
        <taxon>Bacteria</taxon>
        <taxon>Pseudomonadati</taxon>
        <taxon>Bacteroidota</taxon>
        <taxon>Cytophagia</taxon>
        <taxon>Cytophagales</taxon>
        <taxon>Cyclobacteriaceae</taxon>
        <taxon>Shivajiella</taxon>
    </lineage>
</organism>
<dbReference type="Gene3D" id="2.50.20.10">
    <property type="entry name" value="Lipoprotein localisation LolA/LolB/LppX"/>
    <property type="match status" value="1"/>
</dbReference>
<proteinExistence type="predicted"/>
<feature type="signal peptide" evidence="2">
    <location>
        <begin position="1"/>
        <end position="20"/>
    </location>
</feature>
<dbReference type="InterPro" id="IPR029046">
    <property type="entry name" value="LolA/LolB/LppX"/>
</dbReference>
<comment type="caution">
    <text evidence="3">The sequence shown here is derived from an EMBL/GenBank/DDBJ whole genome shotgun (WGS) entry which is preliminary data.</text>
</comment>
<dbReference type="Pfam" id="PF09865">
    <property type="entry name" value="DUF2092"/>
    <property type="match status" value="1"/>
</dbReference>
<accession>A0ABW5B636</accession>
<name>A0ABW5B636_9BACT</name>
<evidence type="ECO:0000313" key="3">
    <source>
        <dbReference type="EMBL" id="MFD2201338.1"/>
    </source>
</evidence>
<evidence type="ECO:0000256" key="1">
    <source>
        <dbReference type="ARBA" id="ARBA00022729"/>
    </source>
</evidence>
<dbReference type="InterPro" id="IPR019207">
    <property type="entry name" value="DUF2092"/>
</dbReference>
<dbReference type="Proteomes" id="UP001597414">
    <property type="component" value="Unassembled WGS sequence"/>
</dbReference>
<keyword evidence="1 2" id="KW-0732">Signal</keyword>
<reference evidence="4" key="1">
    <citation type="journal article" date="2019" name="Int. J. Syst. Evol. Microbiol.">
        <title>The Global Catalogue of Microorganisms (GCM) 10K type strain sequencing project: providing services to taxonomists for standard genome sequencing and annotation.</title>
        <authorList>
            <consortium name="The Broad Institute Genomics Platform"/>
            <consortium name="The Broad Institute Genome Sequencing Center for Infectious Disease"/>
            <person name="Wu L."/>
            <person name="Ma J."/>
        </authorList>
    </citation>
    <scope>NUCLEOTIDE SEQUENCE [LARGE SCALE GENOMIC DNA]</scope>
    <source>
        <strain evidence="4">KCTC 19812</strain>
    </source>
</reference>
<dbReference type="EMBL" id="JBHUIV010000010">
    <property type="protein sequence ID" value="MFD2201338.1"/>
    <property type="molecule type" value="Genomic_DNA"/>
</dbReference>
<protein>
    <submittedName>
        <fullName evidence="3">DUF2092 domain-containing protein</fullName>
    </submittedName>
</protein>
<sequence length="247" mass="28532">MRKFLILGLLSFLVAISLYAQESSHFDNRAVVLLDRMSEVIGELNSCSFKLNASSDKVLPEVGLVKEFFKHQIQFVGPDKMHIQTNAPTNNHFYWYNGDIMMYYSLTYNHYGFIETPDNIIETIDMVNAEYGVDFPAADFFYPTFTDDLIDHSDTIHYLGLVNVDGVDCHHIIAVGPEQHLQLWLRNDTFTLPHRFVILEKSENYTLQYEGIFSEWMINPYLPESIFDFVVPESAKRLTIVPKSKAN</sequence>
<evidence type="ECO:0000256" key="2">
    <source>
        <dbReference type="SAM" id="SignalP"/>
    </source>
</evidence>
<dbReference type="SUPFAM" id="SSF89392">
    <property type="entry name" value="Prokaryotic lipoproteins and lipoprotein localization factors"/>
    <property type="match status" value="1"/>
</dbReference>